<reference evidence="1" key="1">
    <citation type="submission" date="2018-05" db="EMBL/GenBank/DDBJ databases">
        <authorList>
            <person name="Lanie J.A."/>
            <person name="Ng W.-L."/>
            <person name="Kazmierczak K.M."/>
            <person name="Andrzejewski T.M."/>
            <person name="Davidsen T.M."/>
            <person name="Wayne K.J."/>
            <person name="Tettelin H."/>
            <person name="Glass J.I."/>
            <person name="Rusch D."/>
            <person name="Podicherti R."/>
            <person name="Tsui H.-C.T."/>
            <person name="Winkler M.E."/>
        </authorList>
    </citation>
    <scope>NUCLEOTIDE SEQUENCE</scope>
</reference>
<name>A0A382NZT0_9ZZZZ</name>
<accession>A0A382NZT0</accession>
<organism evidence="1">
    <name type="scientific">marine metagenome</name>
    <dbReference type="NCBI Taxonomy" id="408172"/>
    <lineage>
        <taxon>unclassified sequences</taxon>
        <taxon>metagenomes</taxon>
        <taxon>ecological metagenomes</taxon>
    </lineage>
</organism>
<dbReference type="AlphaFoldDB" id="A0A382NZT0"/>
<protein>
    <submittedName>
        <fullName evidence="1">Uncharacterized protein</fullName>
    </submittedName>
</protein>
<dbReference type="EMBL" id="UINC01103540">
    <property type="protein sequence ID" value="SVC65998.1"/>
    <property type="molecule type" value="Genomic_DNA"/>
</dbReference>
<gene>
    <name evidence="1" type="ORF">METZ01_LOCUS318852</name>
</gene>
<proteinExistence type="predicted"/>
<sequence>MLTDREKLILHFVAMITIAKMTNMPNYKQLLETMIEGVRKNRCRSLNNDDIAVLLEEVNEEMVCGRIMFQHLMGDTMWSMTGERPNKNTDWRDMR</sequence>
<evidence type="ECO:0000313" key="1">
    <source>
        <dbReference type="EMBL" id="SVC65998.1"/>
    </source>
</evidence>